<evidence type="ECO:0000313" key="1">
    <source>
        <dbReference type="EMBL" id="SVC28351.1"/>
    </source>
</evidence>
<protein>
    <recommendedName>
        <fullName evidence="2">Peroxidase</fullName>
    </recommendedName>
</protein>
<gene>
    <name evidence="1" type="ORF">METZ01_LOCUS281205</name>
</gene>
<dbReference type="AlphaFoldDB" id="A0A382L0E2"/>
<dbReference type="InterPro" id="IPR029032">
    <property type="entry name" value="AhpD-like"/>
</dbReference>
<accession>A0A382L0E2</accession>
<sequence>MIENDIRGLEQAGLSQEAISDAAQVIGYFNYINRVADGLGVDLEEGY</sequence>
<dbReference type="EMBL" id="UINC01083037">
    <property type="protein sequence ID" value="SVC28351.1"/>
    <property type="molecule type" value="Genomic_DNA"/>
</dbReference>
<dbReference type="Gene3D" id="1.20.1290.10">
    <property type="entry name" value="AhpD-like"/>
    <property type="match status" value="1"/>
</dbReference>
<organism evidence="1">
    <name type="scientific">marine metagenome</name>
    <dbReference type="NCBI Taxonomy" id="408172"/>
    <lineage>
        <taxon>unclassified sequences</taxon>
        <taxon>metagenomes</taxon>
        <taxon>ecological metagenomes</taxon>
    </lineage>
</organism>
<dbReference type="SUPFAM" id="SSF69118">
    <property type="entry name" value="AhpD-like"/>
    <property type="match status" value="1"/>
</dbReference>
<proteinExistence type="predicted"/>
<evidence type="ECO:0008006" key="2">
    <source>
        <dbReference type="Google" id="ProtNLM"/>
    </source>
</evidence>
<name>A0A382L0E2_9ZZZZ</name>
<reference evidence="1" key="1">
    <citation type="submission" date="2018-05" db="EMBL/GenBank/DDBJ databases">
        <authorList>
            <person name="Lanie J.A."/>
            <person name="Ng W.-L."/>
            <person name="Kazmierczak K.M."/>
            <person name="Andrzejewski T.M."/>
            <person name="Davidsen T.M."/>
            <person name="Wayne K.J."/>
            <person name="Tettelin H."/>
            <person name="Glass J.I."/>
            <person name="Rusch D."/>
            <person name="Podicherti R."/>
            <person name="Tsui H.-C.T."/>
            <person name="Winkler M.E."/>
        </authorList>
    </citation>
    <scope>NUCLEOTIDE SEQUENCE</scope>
</reference>